<evidence type="ECO:0000313" key="4">
    <source>
        <dbReference type="Proteomes" id="UP000054248"/>
    </source>
</evidence>
<keyword evidence="2" id="KW-0539">Nucleus</keyword>
<protein>
    <submittedName>
        <fullName evidence="3">Uncharacterized protein</fullName>
    </submittedName>
</protein>
<dbReference type="PANTHER" id="PTHR37534">
    <property type="entry name" value="TRANSCRIPTIONAL ACTIVATOR PROTEIN UGA3"/>
    <property type="match status" value="1"/>
</dbReference>
<dbReference type="PANTHER" id="PTHR37534:SF20">
    <property type="entry name" value="PRO1A C6 ZINK-FINGER PROTEIN"/>
    <property type="match status" value="1"/>
</dbReference>
<dbReference type="Proteomes" id="UP000054248">
    <property type="component" value="Unassembled WGS sequence"/>
</dbReference>
<organism evidence="3 4">
    <name type="scientific">Tulasnella calospora MUT 4182</name>
    <dbReference type="NCBI Taxonomy" id="1051891"/>
    <lineage>
        <taxon>Eukaryota</taxon>
        <taxon>Fungi</taxon>
        <taxon>Dikarya</taxon>
        <taxon>Basidiomycota</taxon>
        <taxon>Agaricomycotina</taxon>
        <taxon>Agaricomycetes</taxon>
        <taxon>Cantharellales</taxon>
        <taxon>Tulasnellaceae</taxon>
        <taxon>Tulasnella</taxon>
    </lineage>
</organism>
<dbReference type="EMBL" id="KN822995">
    <property type="protein sequence ID" value="KIO28339.1"/>
    <property type="molecule type" value="Genomic_DNA"/>
</dbReference>
<comment type="subcellular location">
    <subcellularLocation>
        <location evidence="1">Nucleus</location>
    </subcellularLocation>
</comment>
<proteinExistence type="predicted"/>
<dbReference type="OrthoDB" id="5419315at2759"/>
<dbReference type="InterPro" id="IPR021858">
    <property type="entry name" value="Fun_TF"/>
</dbReference>
<evidence type="ECO:0000256" key="1">
    <source>
        <dbReference type="ARBA" id="ARBA00004123"/>
    </source>
</evidence>
<dbReference type="HOGENOM" id="CLU_019313_0_1_1"/>
<reference evidence="4" key="2">
    <citation type="submission" date="2015-01" db="EMBL/GenBank/DDBJ databases">
        <title>Evolutionary Origins and Diversification of the Mycorrhizal Mutualists.</title>
        <authorList>
            <consortium name="DOE Joint Genome Institute"/>
            <consortium name="Mycorrhizal Genomics Consortium"/>
            <person name="Kohler A."/>
            <person name="Kuo A."/>
            <person name="Nagy L.G."/>
            <person name="Floudas D."/>
            <person name="Copeland A."/>
            <person name="Barry K.W."/>
            <person name="Cichocki N."/>
            <person name="Veneault-Fourrey C."/>
            <person name="LaButti K."/>
            <person name="Lindquist E.A."/>
            <person name="Lipzen A."/>
            <person name="Lundell T."/>
            <person name="Morin E."/>
            <person name="Murat C."/>
            <person name="Riley R."/>
            <person name="Ohm R."/>
            <person name="Sun H."/>
            <person name="Tunlid A."/>
            <person name="Henrissat B."/>
            <person name="Grigoriev I.V."/>
            <person name="Hibbett D.S."/>
            <person name="Martin F."/>
        </authorList>
    </citation>
    <scope>NUCLEOTIDE SEQUENCE [LARGE SCALE GENOMIC DNA]</scope>
    <source>
        <strain evidence="4">MUT 4182</strain>
    </source>
</reference>
<accession>A0A0C3QN05</accession>
<sequence>MHSEAALFGTLTLTSLYKIRLRGGDGAQSEEMVEVRGFKERVSTALEQRRNTSMLDSGDAMAALHMVSAVLFDGGTSAEWDQFLDIAKAYVAQHPVVTMKSWHSSPVMEGSSSTALAARSGNAPTTMVDKKTQFIIKTVAWFDVIGSVTMRRTPFFLDTYRELFGRQGGAAMERIMGCNEKVLLAIAETAALAAWRRDEEEKGTLNFMKLAKRAGEIEEILSFTGPLDNGAGFTEYWGMDEARAEQERQARTVRLVSNVFRATGRLYLHTVVSQCNPDVQDIKVAVQSTIEAFKALQASDFDRSLVFPITLAGCMTDNKDYRGYLEGRLLQLGPKGQAVGNSGSCLKLMQAVWKKRDQQLTGPRIFDWIDTMNDLGWCLLLV</sequence>
<reference evidence="3 4" key="1">
    <citation type="submission" date="2014-04" db="EMBL/GenBank/DDBJ databases">
        <authorList>
            <consortium name="DOE Joint Genome Institute"/>
            <person name="Kuo A."/>
            <person name="Girlanda M."/>
            <person name="Perotto S."/>
            <person name="Kohler A."/>
            <person name="Nagy L.G."/>
            <person name="Floudas D."/>
            <person name="Copeland A."/>
            <person name="Barry K.W."/>
            <person name="Cichocki N."/>
            <person name="Veneault-Fourrey C."/>
            <person name="LaButti K."/>
            <person name="Lindquist E.A."/>
            <person name="Lipzen A."/>
            <person name="Lundell T."/>
            <person name="Morin E."/>
            <person name="Murat C."/>
            <person name="Sun H."/>
            <person name="Tunlid A."/>
            <person name="Henrissat B."/>
            <person name="Grigoriev I.V."/>
            <person name="Hibbett D.S."/>
            <person name="Martin F."/>
            <person name="Nordberg H.P."/>
            <person name="Cantor M.N."/>
            <person name="Hua S.X."/>
        </authorList>
    </citation>
    <scope>NUCLEOTIDE SEQUENCE [LARGE SCALE GENOMIC DNA]</scope>
    <source>
        <strain evidence="3 4">MUT 4182</strain>
    </source>
</reference>
<evidence type="ECO:0000313" key="3">
    <source>
        <dbReference type="EMBL" id="KIO28339.1"/>
    </source>
</evidence>
<gene>
    <name evidence="3" type="ORF">M407DRAFT_243028</name>
</gene>
<keyword evidence="4" id="KW-1185">Reference proteome</keyword>
<dbReference type="AlphaFoldDB" id="A0A0C3QN05"/>
<name>A0A0C3QN05_9AGAM</name>
<dbReference type="Pfam" id="PF11951">
    <property type="entry name" value="Fungal_trans_2"/>
    <property type="match status" value="1"/>
</dbReference>
<dbReference type="STRING" id="1051891.A0A0C3QN05"/>
<evidence type="ECO:0000256" key="2">
    <source>
        <dbReference type="ARBA" id="ARBA00023242"/>
    </source>
</evidence>
<dbReference type="GO" id="GO:0005634">
    <property type="term" value="C:nucleus"/>
    <property type="evidence" value="ECO:0007669"/>
    <property type="project" value="UniProtKB-SubCell"/>
</dbReference>